<evidence type="ECO:0000256" key="6">
    <source>
        <dbReference type="ARBA" id="ARBA00022496"/>
    </source>
</evidence>
<comment type="similarity">
    <text evidence="2">Belongs to the frataxin family.</text>
</comment>
<dbReference type="GO" id="GO:0008199">
    <property type="term" value="F:ferric iron binding"/>
    <property type="evidence" value="ECO:0007669"/>
    <property type="project" value="InterPro"/>
</dbReference>
<organism evidence="14 15">
    <name type="scientific">Zymoseptoria tritici (strain ST99CH_3D7)</name>
    <dbReference type="NCBI Taxonomy" id="1276538"/>
    <lineage>
        <taxon>Eukaryota</taxon>
        <taxon>Fungi</taxon>
        <taxon>Dikarya</taxon>
        <taxon>Ascomycota</taxon>
        <taxon>Pezizomycotina</taxon>
        <taxon>Dothideomycetes</taxon>
        <taxon>Dothideomycetidae</taxon>
        <taxon>Mycosphaerellales</taxon>
        <taxon>Mycosphaerellaceae</taxon>
        <taxon>Zymoseptoria</taxon>
    </lineage>
</organism>
<evidence type="ECO:0000256" key="2">
    <source>
        <dbReference type="ARBA" id="ARBA00008183"/>
    </source>
</evidence>
<dbReference type="Pfam" id="PF01491">
    <property type="entry name" value="Frataxin_Cyay"/>
    <property type="match status" value="1"/>
</dbReference>
<dbReference type="STRING" id="1276538.A0A1X7RT78"/>
<dbReference type="EC" id="1.16.3.1" evidence="3"/>
<dbReference type="AlphaFoldDB" id="A0A1X7RT78"/>
<evidence type="ECO:0000256" key="5">
    <source>
        <dbReference type="ARBA" id="ARBA00022448"/>
    </source>
</evidence>
<dbReference type="InterPro" id="IPR002908">
    <property type="entry name" value="Frataxin/CyaY"/>
</dbReference>
<evidence type="ECO:0000313" key="14">
    <source>
        <dbReference type="EMBL" id="SMQ50167.1"/>
    </source>
</evidence>
<keyword evidence="9" id="KW-0408">Iron</keyword>
<reference evidence="14 15" key="1">
    <citation type="submission" date="2016-06" db="EMBL/GenBank/DDBJ databases">
        <authorList>
            <person name="Kjaerup R.B."/>
            <person name="Dalgaard T.S."/>
            <person name="Juul-Madsen H.R."/>
        </authorList>
    </citation>
    <scope>NUCLEOTIDE SEQUENCE [LARGE SCALE GENOMIC DNA]</scope>
</reference>
<comment type="catalytic activity">
    <reaction evidence="12">
        <text>4 Fe(2+) + O2 + 4 H(+) = 4 Fe(3+) + 2 H2O</text>
        <dbReference type="Rhea" id="RHEA:11148"/>
        <dbReference type="ChEBI" id="CHEBI:15377"/>
        <dbReference type="ChEBI" id="CHEBI:15378"/>
        <dbReference type="ChEBI" id="CHEBI:15379"/>
        <dbReference type="ChEBI" id="CHEBI:29033"/>
        <dbReference type="ChEBI" id="CHEBI:29034"/>
        <dbReference type="EC" id="1.16.3.1"/>
    </reaction>
</comment>
<evidence type="ECO:0000256" key="9">
    <source>
        <dbReference type="ARBA" id="ARBA00023004"/>
    </source>
</evidence>
<protein>
    <recommendedName>
        <fullName evidence="3">ferroxidase</fullName>
        <ecNumber evidence="3">1.16.3.1</ecNumber>
    </recommendedName>
</protein>
<feature type="region of interest" description="Disordered" evidence="13">
    <location>
        <begin position="58"/>
        <end position="85"/>
    </location>
</feature>
<dbReference type="FunFam" id="3.30.920.10:FF:000004">
    <property type="entry name" value="Mitochondrial chaperone Frataxin"/>
    <property type="match status" value="1"/>
</dbReference>
<evidence type="ECO:0000256" key="4">
    <source>
        <dbReference type="ARBA" id="ARBA00022434"/>
    </source>
</evidence>
<dbReference type="Proteomes" id="UP000215127">
    <property type="component" value="Chromosome 4"/>
</dbReference>
<proteinExistence type="inferred from homology"/>
<keyword evidence="6" id="KW-0410">Iron transport</keyword>
<dbReference type="SMART" id="SM01219">
    <property type="entry name" value="Frataxin_Cyay"/>
    <property type="match status" value="1"/>
</dbReference>
<dbReference type="GO" id="GO:0008198">
    <property type="term" value="F:ferrous iron binding"/>
    <property type="evidence" value="ECO:0007669"/>
    <property type="project" value="TreeGrafter"/>
</dbReference>
<dbReference type="PANTHER" id="PTHR16821">
    <property type="entry name" value="FRATAXIN"/>
    <property type="match status" value="1"/>
</dbReference>
<accession>A0A1X7RT78</accession>
<keyword evidence="8" id="KW-0560">Oxidoreductase</keyword>
<keyword evidence="7" id="KW-0809">Transit peptide</keyword>
<evidence type="ECO:0000256" key="11">
    <source>
        <dbReference type="ARBA" id="ARBA00023128"/>
    </source>
</evidence>
<dbReference type="Gene3D" id="3.30.920.10">
    <property type="entry name" value="Frataxin/CyaY"/>
    <property type="match status" value="1"/>
</dbReference>
<dbReference type="PROSITE" id="PS01344">
    <property type="entry name" value="FRATAXIN_1"/>
    <property type="match status" value="1"/>
</dbReference>
<dbReference type="NCBIfam" id="TIGR03421">
    <property type="entry name" value="FeS_CyaY"/>
    <property type="match status" value="1"/>
</dbReference>
<keyword evidence="11" id="KW-0496">Mitochondrion</keyword>
<dbReference type="InterPro" id="IPR020895">
    <property type="entry name" value="Frataxin_CS"/>
</dbReference>
<dbReference type="GO" id="GO:0016226">
    <property type="term" value="P:iron-sulfur cluster assembly"/>
    <property type="evidence" value="ECO:0007669"/>
    <property type="project" value="InterPro"/>
</dbReference>
<comment type="subcellular location">
    <subcellularLocation>
        <location evidence="1">Mitochondrion</location>
    </subcellularLocation>
</comment>
<dbReference type="GO" id="GO:0005739">
    <property type="term" value="C:mitochondrion"/>
    <property type="evidence" value="ECO:0007669"/>
    <property type="project" value="UniProtKB-SubCell"/>
</dbReference>
<evidence type="ECO:0000256" key="13">
    <source>
        <dbReference type="SAM" id="MobiDB-lite"/>
    </source>
</evidence>
<dbReference type="PROSITE" id="PS50810">
    <property type="entry name" value="FRATAXIN_2"/>
    <property type="match status" value="1"/>
</dbReference>
<dbReference type="SUPFAM" id="SSF55387">
    <property type="entry name" value="Frataxin/Nqo15-like"/>
    <property type="match status" value="1"/>
</dbReference>
<keyword evidence="15" id="KW-1185">Reference proteome</keyword>
<dbReference type="PANTHER" id="PTHR16821:SF2">
    <property type="entry name" value="FRATAXIN, MITOCHONDRIAL"/>
    <property type="match status" value="1"/>
</dbReference>
<dbReference type="GO" id="GO:0034986">
    <property type="term" value="F:iron chaperone activity"/>
    <property type="evidence" value="ECO:0007669"/>
    <property type="project" value="TreeGrafter"/>
</dbReference>
<gene>
    <name evidence="14" type="ORF">ZT3D7_G5320</name>
</gene>
<keyword evidence="10" id="KW-0406">Ion transport</keyword>
<evidence type="ECO:0000256" key="3">
    <source>
        <dbReference type="ARBA" id="ARBA00013107"/>
    </source>
</evidence>
<evidence type="ECO:0000256" key="10">
    <source>
        <dbReference type="ARBA" id="ARBA00023065"/>
    </source>
</evidence>
<sequence>MSAPAASRMLQRTMRNATRGFLQAPRTRQMQTAARPFAQVHTGSTQMRMISTSKASMAGLMPDSEDPEPPTVKATEAPPAQPTELSDEAYATVAEEYMELVHEKAEQIQETREDVEVEYSAGVLSITFPPAGTYIINKQPPNKQIWLSSPISGPKRYDWVIEGEGMHQKEGGGTGEWVYLRDGTNLTELLGEELGIHIYAQAGEEMKGSTDPTE</sequence>
<dbReference type="EMBL" id="LT853695">
    <property type="protein sequence ID" value="SMQ50167.1"/>
    <property type="molecule type" value="Genomic_DNA"/>
</dbReference>
<dbReference type="InterPro" id="IPR036524">
    <property type="entry name" value="Frataxin/CyaY_sf"/>
</dbReference>
<keyword evidence="4" id="KW-0409">Iron storage</keyword>
<evidence type="ECO:0000256" key="8">
    <source>
        <dbReference type="ARBA" id="ARBA00023002"/>
    </source>
</evidence>
<keyword evidence="5" id="KW-0813">Transport</keyword>
<evidence type="ECO:0000313" key="15">
    <source>
        <dbReference type="Proteomes" id="UP000215127"/>
    </source>
</evidence>
<dbReference type="GO" id="GO:0006826">
    <property type="term" value="P:iron ion transport"/>
    <property type="evidence" value="ECO:0007669"/>
    <property type="project" value="UniProtKB-KW"/>
</dbReference>
<evidence type="ECO:0000256" key="1">
    <source>
        <dbReference type="ARBA" id="ARBA00004173"/>
    </source>
</evidence>
<dbReference type="GO" id="GO:0051537">
    <property type="term" value="F:2 iron, 2 sulfur cluster binding"/>
    <property type="evidence" value="ECO:0007669"/>
    <property type="project" value="TreeGrafter"/>
</dbReference>
<evidence type="ECO:0000256" key="7">
    <source>
        <dbReference type="ARBA" id="ARBA00022946"/>
    </source>
</evidence>
<name>A0A1X7RT78_ZYMT9</name>
<dbReference type="NCBIfam" id="TIGR03422">
    <property type="entry name" value="mito_frataxin"/>
    <property type="match status" value="1"/>
</dbReference>
<evidence type="ECO:0000256" key="12">
    <source>
        <dbReference type="ARBA" id="ARBA00047990"/>
    </source>
</evidence>
<dbReference type="GO" id="GO:0006879">
    <property type="term" value="P:intracellular iron ion homeostasis"/>
    <property type="evidence" value="ECO:0007669"/>
    <property type="project" value="UniProtKB-KW"/>
</dbReference>
<dbReference type="InterPro" id="IPR017789">
    <property type="entry name" value="Frataxin"/>
</dbReference>
<dbReference type="GO" id="GO:0004322">
    <property type="term" value="F:ferroxidase activity"/>
    <property type="evidence" value="ECO:0007669"/>
    <property type="project" value="UniProtKB-EC"/>
</dbReference>